<feature type="domain" description="Galactosyltransferase N-terminal" evidence="13">
    <location>
        <begin position="100"/>
        <end position="207"/>
    </location>
</feature>
<dbReference type="InterPro" id="IPR029044">
    <property type="entry name" value="Nucleotide-diphossugar_trans"/>
</dbReference>
<gene>
    <name evidence="14" type="ORF">L798_08284</name>
</gene>
<dbReference type="SUPFAM" id="SSF53448">
    <property type="entry name" value="Nucleotide-diphospho-sugar transferases"/>
    <property type="match status" value="1"/>
</dbReference>
<keyword evidence="7 11" id="KW-0735">Signal-anchor</keyword>
<dbReference type="EMBL" id="KK852750">
    <property type="protein sequence ID" value="KDR17184.1"/>
    <property type="molecule type" value="Genomic_DNA"/>
</dbReference>
<evidence type="ECO:0000256" key="8">
    <source>
        <dbReference type="ARBA" id="ARBA00022989"/>
    </source>
</evidence>
<keyword evidence="15" id="KW-1185">Reference proteome</keyword>
<keyword evidence="5 11" id="KW-0808">Transferase</keyword>
<evidence type="ECO:0000256" key="2">
    <source>
        <dbReference type="ARBA" id="ARBA00004922"/>
    </source>
</evidence>
<dbReference type="GO" id="GO:0006688">
    <property type="term" value="P:glycosphingolipid biosynthetic process"/>
    <property type="evidence" value="ECO:0007669"/>
    <property type="project" value="TreeGrafter"/>
</dbReference>
<evidence type="ECO:0000256" key="3">
    <source>
        <dbReference type="ARBA" id="ARBA00005735"/>
    </source>
</evidence>
<dbReference type="GO" id="GO:0046872">
    <property type="term" value="F:metal ion binding"/>
    <property type="evidence" value="ECO:0007669"/>
    <property type="project" value="UniProtKB-UniRule"/>
</dbReference>
<dbReference type="InParanoid" id="A0A067R2D3"/>
<keyword evidence="8 11" id="KW-1133">Transmembrane helix</keyword>
<comment type="function">
    <text evidence="11">Catalyzes the transfer of galactose onto proteins or lipids.</text>
</comment>
<evidence type="ECO:0000313" key="14">
    <source>
        <dbReference type="EMBL" id="KDR17184.1"/>
    </source>
</evidence>
<dbReference type="PANTHER" id="PTHR19300">
    <property type="entry name" value="BETA-1,4-GALACTOSYLTRANSFERASE"/>
    <property type="match status" value="1"/>
</dbReference>
<dbReference type="UniPathway" id="UPA00378"/>
<keyword evidence="11" id="KW-0479">Metal-binding</keyword>
<evidence type="ECO:0000256" key="7">
    <source>
        <dbReference type="ARBA" id="ARBA00022968"/>
    </source>
</evidence>
<dbReference type="InterPro" id="IPR027791">
    <property type="entry name" value="Galactosyl_T_C"/>
</dbReference>
<dbReference type="GO" id="GO:0005794">
    <property type="term" value="C:Golgi apparatus"/>
    <property type="evidence" value="ECO:0007669"/>
    <property type="project" value="TreeGrafter"/>
</dbReference>
<dbReference type="STRING" id="136037.A0A067R2D3"/>
<dbReference type="Proteomes" id="UP000027135">
    <property type="component" value="Unassembled WGS sequence"/>
</dbReference>
<organism evidence="14 15">
    <name type="scientific">Zootermopsis nevadensis</name>
    <name type="common">Dampwood termite</name>
    <dbReference type="NCBI Taxonomy" id="136037"/>
    <lineage>
        <taxon>Eukaryota</taxon>
        <taxon>Metazoa</taxon>
        <taxon>Ecdysozoa</taxon>
        <taxon>Arthropoda</taxon>
        <taxon>Hexapoda</taxon>
        <taxon>Insecta</taxon>
        <taxon>Pterygota</taxon>
        <taxon>Neoptera</taxon>
        <taxon>Polyneoptera</taxon>
        <taxon>Dictyoptera</taxon>
        <taxon>Blattodea</taxon>
        <taxon>Blattoidea</taxon>
        <taxon>Termitoidae</taxon>
        <taxon>Termopsidae</taxon>
        <taxon>Zootermopsis</taxon>
    </lineage>
</organism>
<evidence type="ECO:0000256" key="9">
    <source>
        <dbReference type="ARBA" id="ARBA00023136"/>
    </source>
</evidence>
<dbReference type="OrthoDB" id="10038994at2759"/>
<dbReference type="Pfam" id="PF13733">
    <property type="entry name" value="Glyco_transf_7N"/>
    <property type="match status" value="1"/>
</dbReference>
<reference evidence="14 15" key="1">
    <citation type="journal article" date="2014" name="Nat. Commun.">
        <title>Molecular traces of alternative social organization in a termite genome.</title>
        <authorList>
            <person name="Terrapon N."/>
            <person name="Li C."/>
            <person name="Robertson H.M."/>
            <person name="Ji L."/>
            <person name="Meng X."/>
            <person name="Booth W."/>
            <person name="Chen Z."/>
            <person name="Childers C.P."/>
            <person name="Glastad K.M."/>
            <person name="Gokhale K."/>
            <person name="Gowin J."/>
            <person name="Gronenberg W."/>
            <person name="Hermansen R.A."/>
            <person name="Hu H."/>
            <person name="Hunt B.G."/>
            <person name="Huylmans A.K."/>
            <person name="Khalil S.M."/>
            <person name="Mitchell R.D."/>
            <person name="Munoz-Torres M.C."/>
            <person name="Mustard J.A."/>
            <person name="Pan H."/>
            <person name="Reese J.T."/>
            <person name="Scharf M.E."/>
            <person name="Sun F."/>
            <person name="Vogel H."/>
            <person name="Xiao J."/>
            <person name="Yang W."/>
            <person name="Yang Z."/>
            <person name="Yang Z."/>
            <person name="Zhou J."/>
            <person name="Zhu J."/>
            <person name="Brent C.S."/>
            <person name="Elsik C.G."/>
            <person name="Goodisman M.A."/>
            <person name="Liberles D.A."/>
            <person name="Roe R.M."/>
            <person name="Vargo E.L."/>
            <person name="Vilcinskas A."/>
            <person name="Wang J."/>
            <person name="Bornberg-Bauer E."/>
            <person name="Korb J."/>
            <person name="Zhang G."/>
            <person name="Liebig J."/>
        </authorList>
    </citation>
    <scope>NUCLEOTIDE SEQUENCE [LARGE SCALE GENOMIC DNA]</scope>
    <source>
        <tissue evidence="14">Whole organism</tissue>
    </source>
</reference>
<keyword evidence="11" id="KW-0464">Manganese</keyword>
<dbReference type="OMA" id="FASHYDY"/>
<protein>
    <recommendedName>
        <fullName evidence="11">Beta-1,4-N-acetylgalactosaminyltransferase</fullName>
        <ecNumber evidence="11">2.4.1.-</ecNumber>
    </recommendedName>
    <alternativeName>
        <fullName evidence="11">Beta-4-GalNAcT</fullName>
    </alternativeName>
</protein>
<comment type="pathway">
    <text evidence="2 11">Protein modification; protein glycosylation.</text>
</comment>
<name>A0A067R2D3_ZOONE</name>
<feature type="transmembrane region" description="Helical" evidence="11">
    <location>
        <begin position="15"/>
        <end position="33"/>
    </location>
</feature>
<proteinExistence type="inferred from homology"/>
<dbReference type="InterPro" id="IPR003859">
    <property type="entry name" value="Galactosyl_T"/>
</dbReference>
<dbReference type="GO" id="GO:0016020">
    <property type="term" value="C:membrane"/>
    <property type="evidence" value="ECO:0007669"/>
    <property type="project" value="UniProtKB-SubCell"/>
</dbReference>
<dbReference type="PRINTS" id="PR02050">
    <property type="entry name" value="B14GALTRFASE"/>
</dbReference>
<accession>A0A067R2D3</accession>
<evidence type="ECO:0000256" key="11">
    <source>
        <dbReference type="RuleBase" id="RU368121"/>
    </source>
</evidence>
<comment type="subcellular location">
    <subcellularLocation>
        <location evidence="1 11">Membrane</location>
        <topology evidence="1 11">Single-pass type II membrane protein</topology>
    </subcellularLocation>
</comment>
<dbReference type="AlphaFoldDB" id="A0A067R2D3"/>
<dbReference type="eggNOG" id="KOG3916">
    <property type="taxonomic scope" value="Eukaryota"/>
</dbReference>
<evidence type="ECO:0000313" key="15">
    <source>
        <dbReference type="Proteomes" id="UP000027135"/>
    </source>
</evidence>
<evidence type="ECO:0000259" key="12">
    <source>
        <dbReference type="Pfam" id="PF02709"/>
    </source>
</evidence>
<evidence type="ECO:0000256" key="5">
    <source>
        <dbReference type="ARBA" id="ARBA00022679"/>
    </source>
</evidence>
<dbReference type="Gene3D" id="3.90.550.10">
    <property type="entry name" value="Spore Coat Polysaccharide Biosynthesis Protein SpsA, Chain A"/>
    <property type="match status" value="1"/>
</dbReference>
<dbReference type="GO" id="GO:0033842">
    <property type="term" value="F:N-acetyl-beta-glucosaminyl-derivative 4-beta-N-acetylgalactosaminyltransferase activity"/>
    <property type="evidence" value="ECO:0007669"/>
    <property type="project" value="TreeGrafter"/>
</dbReference>
<keyword evidence="10 11" id="KW-0325">Glycoprotein</keyword>
<comment type="cofactor">
    <cofactor evidence="11">
        <name>Mn(2+)</name>
        <dbReference type="ChEBI" id="CHEBI:29035"/>
    </cofactor>
</comment>
<evidence type="ECO:0000256" key="10">
    <source>
        <dbReference type="ARBA" id="ARBA00023180"/>
    </source>
</evidence>
<dbReference type="EC" id="2.4.1.-" evidence="11"/>
<sequence>MLTRTGINVFQSKDVIKRFIFSIAFVFVLCCILHPSRFASSYYPYIKYSDIENELEPSPHALALVKESDKPLCSLIPKELETSLQYPNESVREYDLKYLAHMHNIAEGGAWEPPQCISQHQVAIVIPYRNRTLQLQIFLSYIHPFLQKQMLNYRIFIIEQGTKGAFNRAKLLNVGYAEALKIFPYHCFIFHDVDLIPQKLSNMYACTHQPRHMSSSLNTFRYNLPYEQLFGGAVAILQKQFELVNGFSNFFYGWGGEDDDFQSRIINRGMTLCRFPPDVARYTMLSHAKELPSDNRFLNLRLGRERFETDGVNTLKYTVIKLVYYPLYTWVLVDL</sequence>
<evidence type="ECO:0000259" key="13">
    <source>
        <dbReference type="Pfam" id="PF13733"/>
    </source>
</evidence>
<keyword evidence="6 11" id="KW-0812">Transmembrane</keyword>
<dbReference type="Pfam" id="PF02709">
    <property type="entry name" value="Glyco_transf_7C"/>
    <property type="match status" value="1"/>
</dbReference>
<dbReference type="GO" id="GO:0005975">
    <property type="term" value="P:carbohydrate metabolic process"/>
    <property type="evidence" value="ECO:0007669"/>
    <property type="project" value="InterPro"/>
</dbReference>
<dbReference type="GO" id="GO:0008378">
    <property type="term" value="F:galactosyltransferase activity"/>
    <property type="evidence" value="ECO:0007669"/>
    <property type="project" value="TreeGrafter"/>
</dbReference>
<keyword evidence="9 11" id="KW-0472">Membrane</keyword>
<evidence type="ECO:0000256" key="4">
    <source>
        <dbReference type="ARBA" id="ARBA00022676"/>
    </source>
</evidence>
<comment type="similarity">
    <text evidence="3 11">Belongs to the glycosyltransferase 7 family.</text>
</comment>
<evidence type="ECO:0000256" key="1">
    <source>
        <dbReference type="ARBA" id="ARBA00004606"/>
    </source>
</evidence>
<dbReference type="InterPro" id="IPR027995">
    <property type="entry name" value="Galactosyl_T_N"/>
</dbReference>
<dbReference type="CDD" id="cd00899">
    <property type="entry name" value="b4GalT"/>
    <property type="match status" value="1"/>
</dbReference>
<feature type="domain" description="Galactosyltransferase C-terminal" evidence="12">
    <location>
        <begin position="211"/>
        <end position="287"/>
    </location>
</feature>
<keyword evidence="4 11" id="KW-0328">Glycosyltransferase</keyword>
<evidence type="ECO:0000256" key="6">
    <source>
        <dbReference type="ARBA" id="ARBA00022692"/>
    </source>
</evidence>
<dbReference type="PANTHER" id="PTHR19300:SF57">
    <property type="entry name" value="BETA-1,4-N-ACETYLGALACTOSAMINYLTRANSFERASE"/>
    <property type="match status" value="1"/>
</dbReference>